<feature type="coiled-coil region" evidence="1">
    <location>
        <begin position="281"/>
        <end position="310"/>
    </location>
</feature>
<evidence type="ECO:0000313" key="4">
    <source>
        <dbReference type="EMBL" id="QIF95086.1"/>
    </source>
</evidence>
<evidence type="ECO:0000259" key="3">
    <source>
        <dbReference type="Pfam" id="PF25169"/>
    </source>
</evidence>
<gene>
    <name evidence="4" type="ORF">GTH24_14785</name>
</gene>
<feature type="domain" description="DUF6035" evidence="2">
    <location>
        <begin position="99"/>
        <end position="275"/>
    </location>
</feature>
<evidence type="ECO:0000313" key="5">
    <source>
        <dbReference type="Proteomes" id="UP000503287"/>
    </source>
</evidence>
<evidence type="ECO:0000259" key="2">
    <source>
        <dbReference type="Pfam" id="PF19500"/>
    </source>
</evidence>
<protein>
    <recommendedName>
        <fullName evidence="6">Competence protein</fullName>
    </recommendedName>
</protein>
<dbReference type="InterPro" id="IPR057152">
    <property type="entry name" value="DUF7830"/>
</dbReference>
<keyword evidence="5" id="KW-1185">Reference proteome</keyword>
<dbReference type="Proteomes" id="UP000503287">
    <property type="component" value="Chromosome"/>
</dbReference>
<dbReference type="RefSeq" id="WP_164526603.1">
    <property type="nucleotide sequence ID" value="NZ_CP047344.1"/>
</dbReference>
<evidence type="ECO:0000256" key="1">
    <source>
        <dbReference type="SAM" id="Coils"/>
    </source>
</evidence>
<organism evidence="4 5">
    <name type="scientific">Proteus vulgaris</name>
    <dbReference type="NCBI Taxonomy" id="585"/>
    <lineage>
        <taxon>Bacteria</taxon>
        <taxon>Pseudomonadati</taxon>
        <taxon>Pseudomonadota</taxon>
        <taxon>Gammaproteobacteria</taxon>
        <taxon>Enterobacterales</taxon>
        <taxon>Morganellaceae</taxon>
        <taxon>Proteus</taxon>
    </lineage>
</organism>
<reference evidence="4 5" key="1">
    <citation type="submission" date="2020-01" db="EMBL/GenBank/DDBJ databases">
        <title>The genomic epidemiology of tigecycline resistance gene tet(X) variants in a swine farm in China.</title>
        <authorList>
            <person name="Peng K."/>
            <person name="Li R."/>
        </authorList>
    </citation>
    <scope>NUCLEOTIDE SEQUENCE [LARGE SCALE GENOMIC DNA]</scope>
    <source>
        <strain evidence="4 5">ZN3</strain>
    </source>
</reference>
<dbReference type="AlphaFoldDB" id="A0A6G6SMW0"/>
<dbReference type="Pfam" id="PF19500">
    <property type="entry name" value="DUF6035"/>
    <property type="match status" value="1"/>
</dbReference>
<dbReference type="Pfam" id="PF25169">
    <property type="entry name" value="DUF7830"/>
    <property type="match status" value="1"/>
</dbReference>
<accession>A0A6G6SMW0</accession>
<proteinExistence type="predicted"/>
<dbReference type="InterPro" id="IPR046099">
    <property type="entry name" value="DUF6035"/>
</dbReference>
<keyword evidence="1" id="KW-0175">Coiled coil</keyword>
<dbReference type="EMBL" id="CP047344">
    <property type="protein sequence ID" value="QIF95086.1"/>
    <property type="molecule type" value="Genomic_DNA"/>
</dbReference>
<feature type="domain" description="DUF7830" evidence="3">
    <location>
        <begin position="15"/>
        <end position="84"/>
    </location>
</feature>
<name>A0A6G6SMW0_PROVU</name>
<evidence type="ECO:0008006" key="6">
    <source>
        <dbReference type="Google" id="ProtNLM"/>
    </source>
</evidence>
<sequence length="393" mass="46672">MKRNMTSVFLTEESRHIDANEFLDNADQETIFLFRRKLEENRTSNPIALCSECFQPVVLRANIYRTIFFSHTNKSEDCPVKTTTNLTSDEILALKYNGQKEGKKHKENKKLLANLLKFDPFFSDKVYVESTFRETNPYGIAKRWRRPDITTSIYSENREQSIVFELQVSTTFIQVIVDRENFYKENNTYIMWIFLEFDCEQFTQLDISYANKSNAFVFDEEARNLSIKNKKVIMKCYYRKPYMTKNLSIDYTWEHQLVNFDELSFDFINKKIYFSDPVFMINQINDEIIAEKQKIEKDKIEREKRAAAMRGDLWKRRSYSEVSSEDEQQKRTTSNRDIITYPSKRNKANLNLSSSYSHKSFGDAVRCPHCKKLVKKKKIRKSLLCNECLQPLE</sequence>